<gene>
    <name evidence="1" type="ORF">RR46_14526</name>
</gene>
<sequence length="242" mass="25638">MGPNSRTHVGARTPCDIQTYRHIYIYTDTEERTDITRSPLTSATTHKQQTTKRHYEILREYKSELAVVSQQRYFHIIKIRQVNIAVLCLVASVAAGNVREKRGFLSGLHSAPAYSAPAVSYSAPSISYSAPAISYSPPAVSYAAAPAVSYSAAPSVSYAAAPSVSYAAAPSVSYAAAPAVSYATAPAVSYSAAPAARLVTVNKVVNVNRVVSVPQVVNVRKVVSVPQVVTVNKLVPAAAAGW</sequence>
<name>A0A194PCS5_PAPXU</name>
<evidence type="ECO:0000313" key="1">
    <source>
        <dbReference type="EMBL" id="KPI91022.1"/>
    </source>
</evidence>
<accession>A0A194PCS5</accession>
<dbReference type="Proteomes" id="UP000053268">
    <property type="component" value="Unassembled WGS sequence"/>
</dbReference>
<dbReference type="AlphaFoldDB" id="A0A194PCS5"/>
<evidence type="ECO:0000313" key="2">
    <source>
        <dbReference type="Proteomes" id="UP000053268"/>
    </source>
</evidence>
<dbReference type="STRING" id="66420.A0A194PCS5"/>
<proteinExistence type="predicted"/>
<reference evidence="1 2" key="1">
    <citation type="journal article" date="2015" name="Nat. Commun.">
        <title>Outbred genome sequencing and CRISPR/Cas9 gene editing in butterflies.</title>
        <authorList>
            <person name="Li X."/>
            <person name="Fan D."/>
            <person name="Zhang W."/>
            <person name="Liu G."/>
            <person name="Zhang L."/>
            <person name="Zhao L."/>
            <person name="Fang X."/>
            <person name="Chen L."/>
            <person name="Dong Y."/>
            <person name="Chen Y."/>
            <person name="Ding Y."/>
            <person name="Zhao R."/>
            <person name="Feng M."/>
            <person name="Zhu Y."/>
            <person name="Feng Y."/>
            <person name="Jiang X."/>
            <person name="Zhu D."/>
            <person name="Xiang H."/>
            <person name="Feng X."/>
            <person name="Li S."/>
            <person name="Wang J."/>
            <person name="Zhang G."/>
            <person name="Kronforst M.R."/>
            <person name="Wang W."/>
        </authorList>
    </citation>
    <scope>NUCLEOTIDE SEQUENCE [LARGE SCALE GENOMIC DNA]</scope>
    <source>
        <strain evidence="1">Ya'a_city_454_Px</strain>
        <tissue evidence="1">Whole body</tissue>
    </source>
</reference>
<organism evidence="1 2">
    <name type="scientific">Papilio xuthus</name>
    <name type="common">Asian swallowtail butterfly</name>
    <dbReference type="NCBI Taxonomy" id="66420"/>
    <lineage>
        <taxon>Eukaryota</taxon>
        <taxon>Metazoa</taxon>
        <taxon>Ecdysozoa</taxon>
        <taxon>Arthropoda</taxon>
        <taxon>Hexapoda</taxon>
        <taxon>Insecta</taxon>
        <taxon>Pterygota</taxon>
        <taxon>Neoptera</taxon>
        <taxon>Endopterygota</taxon>
        <taxon>Lepidoptera</taxon>
        <taxon>Glossata</taxon>
        <taxon>Ditrysia</taxon>
        <taxon>Papilionoidea</taxon>
        <taxon>Papilionidae</taxon>
        <taxon>Papilioninae</taxon>
        <taxon>Papilio</taxon>
    </lineage>
</organism>
<keyword evidence="2" id="KW-1185">Reference proteome</keyword>
<protein>
    <submittedName>
        <fullName evidence="1">Uncharacterized protein</fullName>
    </submittedName>
</protein>
<dbReference type="EMBL" id="KQ459606">
    <property type="protein sequence ID" value="KPI91022.1"/>
    <property type="molecule type" value="Genomic_DNA"/>
</dbReference>